<evidence type="ECO:0000313" key="3">
    <source>
        <dbReference type="Proteomes" id="UP000697127"/>
    </source>
</evidence>
<dbReference type="Proteomes" id="UP000697127">
    <property type="component" value="Unassembled WGS sequence"/>
</dbReference>
<keyword evidence="3" id="KW-1185">Reference proteome</keyword>
<reference evidence="2" key="1">
    <citation type="submission" date="2020-11" db="EMBL/GenBank/DDBJ databases">
        <title>Kefir isolates.</title>
        <authorList>
            <person name="Marcisauskas S."/>
            <person name="Kim Y."/>
            <person name="Blasche S."/>
        </authorList>
    </citation>
    <scope>NUCLEOTIDE SEQUENCE</scope>
    <source>
        <strain evidence="2">Olga-1</strain>
    </source>
</reference>
<proteinExistence type="predicted"/>
<dbReference type="AlphaFoldDB" id="A0A9P7BD56"/>
<dbReference type="EMBL" id="PUHW01000228">
    <property type="protein sequence ID" value="KAG0687692.1"/>
    <property type="molecule type" value="Genomic_DNA"/>
</dbReference>
<evidence type="ECO:0008006" key="4">
    <source>
        <dbReference type="Google" id="ProtNLM"/>
    </source>
</evidence>
<gene>
    <name evidence="2" type="ORF">C6P40_001996</name>
</gene>
<sequence length="105" mass="12204">MNKYEQQQQQQQQNIINRRIPLPAHLSIDGPPSLDYNGSTASSLSGWEDEINSSSKIRLPNYSTSFFHEQSKNLLKRGYEDIDTKEMQVSDYVQRYGPLSFNEEF</sequence>
<feature type="compositionally biased region" description="Low complexity" evidence="1">
    <location>
        <begin position="1"/>
        <end position="13"/>
    </location>
</feature>
<accession>A0A9P7BD56</accession>
<name>A0A9P7BD56_9ASCO</name>
<evidence type="ECO:0000256" key="1">
    <source>
        <dbReference type="SAM" id="MobiDB-lite"/>
    </source>
</evidence>
<feature type="region of interest" description="Disordered" evidence="1">
    <location>
        <begin position="1"/>
        <end position="21"/>
    </location>
</feature>
<protein>
    <recommendedName>
        <fullName evidence="4">Damage-regulated import facilitator 1</fullName>
    </recommendedName>
</protein>
<organism evidence="2 3">
    <name type="scientific">Pichia californica</name>
    <dbReference type="NCBI Taxonomy" id="460514"/>
    <lineage>
        <taxon>Eukaryota</taxon>
        <taxon>Fungi</taxon>
        <taxon>Dikarya</taxon>
        <taxon>Ascomycota</taxon>
        <taxon>Saccharomycotina</taxon>
        <taxon>Pichiomycetes</taxon>
        <taxon>Pichiales</taxon>
        <taxon>Pichiaceae</taxon>
        <taxon>Pichia</taxon>
    </lineage>
</organism>
<comment type="caution">
    <text evidence="2">The sequence shown here is derived from an EMBL/GenBank/DDBJ whole genome shotgun (WGS) entry which is preliminary data.</text>
</comment>
<evidence type="ECO:0000313" key="2">
    <source>
        <dbReference type="EMBL" id="KAG0687692.1"/>
    </source>
</evidence>